<keyword evidence="2" id="KW-1185">Reference proteome</keyword>
<dbReference type="EMBL" id="BSOK01000061">
    <property type="protein sequence ID" value="GLR30117.1"/>
    <property type="molecule type" value="Genomic_DNA"/>
</dbReference>
<gene>
    <name evidence="1" type="ORF">GCM10007915_23560</name>
</gene>
<evidence type="ECO:0000313" key="1">
    <source>
        <dbReference type="EMBL" id="GLR30117.1"/>
    </source>
</evidence>
<evidence type="ECO:0000313" key="2">
    <source>
        <dbReference type="Proteomes" id="UP001156645"/>
    </source>
</evidence>
<name>A0ABQ5Z1H9_9GAMM</name>
<dbReference type="Proteomes" id="UP001156645">
    <property type="component" value="Unassembled WGS sequence"/>
</dbReference>
<sequence length="61" mass="6885">MCGLIDRIGHRINHHCGEAFTLTARSIKVYRTRVSAMAVLSFLASKYDINVMDMNVDNSKI</sequence>
<organism evidence="1 2">
    <name type="scientific">Psychrobacter pacificensis</name>
    <dbReference type="NCBI Taxonomy" id="112002"/>
    <lineage>
        <taxon>Bacteria</taxon>
        <taxon>Pseudomonadati</taxon>
        <taxon>Pseudomonadota</taxon>
        <taxon>Gammaproteobacteria</taxon>
        <taxon>Moraxellales</taxon>
        <taxon>Moraxellaceae</taxon>
        <taxon>Psychrobacter</taxon>
    </lineage>
</organism>
<proteinExistence type="predicted"/>
<accession>A0ABQ5Z1H9</accession>
<protein>
    <submittedName>
        <fullName evidence="1">Uncharacterized protein</fullName>
    </submittedName>
</protein>
<reference evidence="2" key="1">
    <citation type="journal article" date="2019" name="Int. J. Syst. Evol. Microbiol.">
        <title>The Global Catalogue of Microorganisms (GCM) 10K type strain sequencing project: providing services to taxonomists for standard genome sequencing and annotation.</title>
        <authorList>
            <consortium name="The Broad Institute Genomics Platform"/>
            <consortium name="The Broad Institute Genome Sequencing Center for Infectious Disease"/>
            <person name="Wu L."/>
            <person name="Ma J."/>
        </authorList>
    </citation>
    <scope>NUCLEOTIDE SEQUENCE [LARGE SCALE GENOMIC DNA]</scope>
    <source>
        <strain evidence="2">NBRC 103191</strain>
    </source>
</reference>
<comment type="caution">
    <text evidence="1">The sequence shown here is derived from an EMBL/GenBank/DDBJ whole genome shotgun (WGS) entry which is preliminary data.</text>
</comment>